<keyword evidence="2" id="KW-0812">Transmembrane</keyword>
<proteinExistence type="predicted"/>
<dbReference type="AlphaFoldDB" id="A0A1Q9CCR3"/>
<sequence>MVVVDEDGDDDGGGGGGDDVNGDDDSDDAVRLCQLPIGSELCTEQGQHLELTKLRSEAFRVVQRVQESSQQGVHGALGSLTEAMMTTVVLLMMRLVVVVVVVVLLLLLLLLLLAVSEGLRVDLMLLQSRSLTKTSSLVAENTKRSLGVALQEETCQAFYGSEQCNSQSLLSERRNRRGIHQLVVDGDRIHVTPAIRKIAWKVKRASVDRCSPRLATLMNSVREVVATADRMSNAPSLKTAVIFDRAGQPAFHQPRYGVPCLNLQRSSGLHMELPLTAGIWLAVHLAANPGRQKPHPVCGAATPAAAASVLMMAASGEKSCEWNLSFEKRRERFEGFGLVAAKRPSTTDLEAPASLRRRMQPPAAFSSRSKQTGKESSAEAEGSLGQFSGLQSAPAEGFQELRVCAEILVWGGVGHGPARLGSQESAMAIICDGTALACTAAALPRRLAMDRQAAGGPALFFFREKPRCSDGFENWAIGQKTEAVAATWKLADSLPEPPSTPEDTPVPSCSVVK</sequence>
<organism evidence="3 4">
    <name type="scientific">Symbiodinium microadriaticum</name>
    <name type="common">Dinoflagellate</name>
    <name type="synonym">Zooxanthella microadriatica</name>
    <dbReference type="NCBI Taxonomy" id="2951"/>
    <lineage>
        <taxon>Eukaryota</taxon>
        <taxon>Sar</taxon>
        <taxon>Alveolata</taxon>
        <taxon>Dinophyceae</taxon>
        <taxon>Suessiales</taxon>
        <taxon>Symbiodiniaceae</taxon>
        <taxon>Symbiodinium</taxon>
    </lineage>
</organism>
<feature type="compositionally biased region" description="Acidic residues" evidence="1">
    <location>
        <begin position="1"/>
        <end position="12"/>
    </location>
</feature>
<keyword evidence="2" id="KW-0472">Membrane</keyword>
<reference evidence="3 4" key="1">
    <citation type="submission" date="2016-02" db="EMBL/GenBank/DDBJ databases">
        <title>Genome analysis of coral dinoflagellate symbionts highlights evolutionary adaptations to a symbiotic lifestyle.</title>
        <authorList>
            <person name="Aranda M."/>
            <person name="Li Y."/>
            <person name="Liew Y.J."/>
            <person name="Baumgarten S."/>
            <person name="Simakov O."/>
            <person name="Wilson M."/>
            <person name="Piel J."/>
            <person name="Ashoor H."/>
            <person name="Bougouffa S."/>
            <person name="Bajic V.B."/>
            <person name="Ryu T."/>
            <person name="Ravasi T."/>
            <person name="Bayer T."/>
            <person name="Micklem G."/>
            <person name="Kim H."/>
            <person name="Bhak J."/>
            <person name="Lajeunesse T.C."/>
            <person name="Voolstra C.R."/>
        </authorList>
    </citation>
    <scope>NUCLEOTIDE SEQUENCE [LARGE SCALE GENOMIC DNA]</scope>
    <source>
        <strain evidence="3 4">CCMP2467</strain>
    </source>
</reference>
<name>A0A1Q9CCR3_SYMMI</name>
<accession>A0A1Q9CCR3</accession>
<feature type="region of interest" description="Disordered" evidence="1">
    <location>
        <begin position="492"/>
        <end position="513"/>
    </location>
</feature>
<dbReference type="OrthoDB" id="10303805at2759"/>
<dbReference type="Proteomes" id="UP000186817">
    <property type="component" value="Unassembled WGS sequence"/>
</dbReference>
<protein>
    <submittedName>
        <fullName evidence="3">Uncharacterized protein</fullName>
    </submittedName>
</protein>
<feature type="transmembrane region" description="Helical" evidence="2">
    <location>
        <begin position="91"/>
        <end position="115"/>
    </location>
</feature>
<evidence type="ECO:0000256" key="2">
    <source>
        <dbReference type="SAM" id="Phobius"/>
    </source>
</evidence>
<feature type="region of interest" description="Disordered" evidence="1">
    <location>
        <begin position="347"/>
        <end position="383"/>
    </location>
</feature>
<keyword evidence="2" id="KW-1133">Transmembrane helix</keyword>
<feature type="region of interest" description="Disordered" evidence="1">
    <location>
        <begin position="1"/>
        <end position="24"/>
    </location>
</feature>
<gene>
    <name evidence="3" type="ORF">AK812_SmicGene38926</name>
</gene>
<dbReference type="EMBL" id="LSRX01001363">
    <property type="protein sequence ID" value="OLP80627.1"/>
    <property type="molecule type" value="Genomic_DNA"/>
</dbReference>
<evidence type="ECO:0000313" key="4">
    <source>
        <dbReference type="Proteomes" id="UP000186817"/>
    </source>
</evidence>
<comment type="caution">
    <text evidence="3">The sequence shown here is derived from an EMBL/GenBank/DDBJ whole genome shotgun (WGS) entry which is preliminary data.</text>
</comment>
<evidence type="ECO:0000313" key="3">
    <source>
        <dbReference type="EMBL" id="OLP80627.1"/>
    </source>
</evidence>
<evidence type="ECO:0000256" key="1">
    <source>
        <dbReference type="SAM" id="MobiDB-lite"/>
    </source>
</evidence>
<keyword evidence="4" id="KW-1185">Reference proteome</keyword>